<dbReference type="Pfam" id="PF00400">
    <property type="entry name" value="WD40"/>
    <property type="match status" value="13"/>
</dbReference>
<feature type="repeat" description="WD" evidence="3">
    <location>
        <begin position="1399"/>
        <end position="1440"/>
    </location>
</feature>
<dbReference type="Gene3D" id="3.40.50.300">
    <property type="entry name" value="P-loop containing nucleotide triphosphate hydrolases"/>
    <property type="match status" value="1"/>
</dbReference>
<dbReference type="Proteomes" id="UP000054166">
    <property type="component" value="Unassembled WGS sequence"/>
</dbReference>
<keyword evidence="2" id="KW-0677">Repeat</keyword>
<feature type="repeat" description="WD" evidence="3">
    <location>
        <begin position="1442"/>
        <end position="1483"/>
    </location>
</feature>
<feature type="repeat" description="WD" evidence="3">
    <location>
        <begin position="1103"/>
        <end position="1144"/>
    </location>
</feature>
<dbReference type="InterPro" id="IPR015943">
    <property type="entry name" value="WD40/YVTN_repeat-like_dom_sf"/>
</dbReference>
<dbReference type="InterPro" id="IPR027417">
    <property type="entry name" value="P-loop_NTPase"/>
</dbReference>
<evidence type="ECO:0000259" key="5">
    <source>
        <dbReference type="Pfam" id="PF24883"/>
    </source>
</evidence>
<dbReference type="CDD" id="cd00030">
    <property type="entry name" value="C2"/>
    <property type="match status" value="1"/>
</dbReference>
<feature type="repeat" description="WD" evidence="3">
    <location>
        <begin position="1231"/>
        <end position="1272"/>
    </location>
</feature>
<dbReference type="Gene3D" id="2.60.40.150">
    <property type="entry name" value="C2 domain"/>
    <property type="match status" value="1"/>
</dbReference>
<dbReference type="InterPro" id="IPR050349">
    <property type="entry name" value="WD_LIS1/nudF_dynein_reg"/>
</dbReference>
<dbReference type="PROSITE" id="PS00678">
    <property type="entry name" value="WD_REPEATS_1"/>
    <property type="match status" value="11"/>
</dbReference>
<gene>
    <name evidence="6" type="ORF">PILCRDRAFT_825286</name>
</gene>
<dbReference type="Gene3D" id="2.130.10.10">
    <property type="entry name" value="YVTN repeat-like/Quinoprotein amine dehydrogenase"/>
    <property type="match status" value="6"/>
</dbReference>
<dbReference type="PRINTS" id="PR00320">
    <property type="entry name" value="GPROTEINBRPT"/>
</dbReference>
<protein>
    <submittedName>
        <fullName evidence="6">Uncharacterized protein</fullName>
    </submittedName>
</protein>
<evidence type="ECO:0000259" key="4">
    <source>
        <dbReference type="Pfam" id="PF00168"/>
    </source>
</evidence>
<reference evidence="7" key="2">
    <citation type="submission" date="2015-01" db="EMBL/GenBank/DDBJ databases">
        <title>Evolutionary Origins and Diversification of the Mycorrhizal Mutualists.</title>
        <authorList>
            <consortium name="DOE Joint Genome Institute"/>
            <consortium name="Mycorrhizal Genomics Consortium"/>
            <person name="Kohler A."/>
            <person name="Kuo A."/>
            <person name="Nagy L.G."/>
            <person name="Floudas D."/>
            <person name="Copeland A."/>
            <person name="Barry K.W."/>
            <person name="Cichocki N."/>
            <person name="Veneault-Fourrey C."/>
            <person name="LaButti K."/>
            <person name="Lindquist E.A."/>
            <person name="Lipzen A."/>
            <person name="Lundell T."/>
            <person name="Morin E."/>
            <person name="Murat C."/>
            <person name="Riley R."/>
            <person name="Ohm R."/>
            <person name="Sun H."/>
            <person name="Tunlid A."/>
            <person name="Henrissat B."/>
            <person name="Grigoriev I.V."/>
            <person name="Hibbett D.S."/>
            <person name="Martin F."/>
        </authorList>
    </citation>
    <scope>NUCLEOTIDE SEQUENCE [LARGE SCALE GENOMIC DNA]</scope>
    <source>
        <strain evidence="7">F 1598</strain>
    </source>
</reference>
<keyword evidence="7" id="KW-1185">Reference proteome</keyword>
<dbReference type="InterPro" id="IPR019775">
    <property type="entry name" value="WD40_repeat_CS"/>
</dbReference>
<feature type="repeat" description="WD" evidence="3">
    <location>
        <begin position="931"/>
        <end position="967"/>
    </location>
</feature>
<dbReference type="OrthoDB" id="674604at2759"/>
<dbReference type="HOGENOM" id="CLU_000288_6_3_1"/>
<dbReference type="Pfam" id="PF24883">
    <property type="entry name" value="NPHP3_N"/>
    <property type="match status" value="1"/>
</dbReference>
<dbReference type="SUPFAM" id="SSF50978">
    <property type="entry name" value="WD40 repeat-like"/>
    <property type="match status" value="3"/>
</dbReference>
<feature type="repeat" description="WD" evidence="3">
    <location>
        <begin position="1060"/>
        <end position="1101"/>
    </location>
</feature>
<name>A0A0C3FCJ2_PILCF</name>
<keyword evidence="1 3" id="KW-0853">WD repeat</keyword>
<evidence type="ECO:0000313" key="7">
    <source>
        <dbReference type="Proteomes" id="UP000054166"/>
    </source>
</evidence>
<feature type="domain" description="Nephrocystin 3-like N-terminal" evidence="5">
    <location>
        <begin position="384"/>
        <end position="544"/>
    </location>
</feature>
<feature type="repeat" description="WD" evidence="3">
    <location>
        <begin position="1318"/>
        <end position="1355"/>
    </location>
</feature>
<dbReference type="InParanoid" id="A0A0C3FCJ2"/>
<dbReference type="EMBL" id="KN833024">
    <property type="protein sequence ID" value="KIM77511.1"/>
    <property type="molecule type" value="Genomic_DNA"/>
</dbReference>
<reference evidence="6 7" key="1">
    <citation type="submission" date="2014-04" db="EMBL/GenBank/DDBJ databases">
        <authorList>
            <consortium name="DOE Joint Genome Institute"/>
            <person name="Kuo A."/>
            <person name="Tarkka M."/>
            <person name="Buscot F."/>
            <person name="Kohler A."/>
            <person name="Nagy L.G."/>
            <person name="Floudas D."/>
            <person name="Copeland A."/>
            <person name="Barry K.W."/>
            <person name="Cichocki N."/>
            <person name="Veneault-Fourrey C."/>
            <person name="LaButti K."/>
            <person name="Lindquist E.A."/>
            <person name="Lipzen A."/>
            <person name="Lundell T."/>
            <person name="Morin E."/>
            <person name="Murat C."/>
            <person name="Sun H."/>
            <person name="Tunlid A."/>
            <person name="Henrissat B."/>
            <person name="Grigoriev I.V."/>
            <person name="Hibbett D.S."/>
            <person name="Martin F."/>
            <person name="Nordberg H.P."/>
            <person name="Cantor M.N."/>
            <person name="Hua S.X."/>
        </authorList>
    </citation>
    <scope>NUCLEOTIDE SEQUENCE [LARGE SCALE GENOMIC DNA]</scope>
    <source>
        <strain evidence="6 7">F 1598</strain>
    </source>
</reference>
<evidence type="ECO:0000256" key="2">
    <source>
        <dbReference type="ARBA" id="ARBA00022737"/>
    </source>
</evidence>
<dbReference type="InterPro" id="IPR000008">
    <property type="entry name" value="C2_dom"/>
</dbReference>
<dbReference type="Pfam" id="PF00168">
    <property type="entry name" value="C2"/>
    <property type="match status" value="1"/>
</dbReference>
<feature type="repeat" description="WD" evidence="3">
    <location>
        <begin position="974"/>
        <end position="1015"/>
    </location>
</feature>
<evidence type="ECO:0000256" key="1">
    <source>
        <dbReference type="ARBA" id="ARBA00022574"/>
    </source>
</evidence>
<dbReference type="PROSITE" id="PS50082">
    <property type="entry name" value="WD_REPEATS_2"/>
    <property type="match status" value="13"/>
</dbReference>
<dbReference type="InterPro" id="IPR001680">
    <property type="entry name" value="WD40_rpt"/>
</dbReference>
<feature type="domain" description="C2" evidence="4">
    <location>
        <begin position="18"/>
        <end position="98"/>
    </location>
</feature>
<evidence type="ECO:0000256" key="3">
    <source>
        <dbReference type="PROSITE-ProRule" id="PRU00221"/>
    </source>
</evidence>
<feature type="repeat" description="WD" evidence="3">
    <location>
        <begin position="1017"/>
        <end position="1058"/>
    </location>
</feature>
<dbReference type="FunFam" id="2.130.10.10:FF:000228">
    <property type="entry name" value="COMPASS-like H3K4 histone methylase component WDR5A"/>
    <property type="match status" value="1"/>
</dbReference>
<feature type="repeat" description="WD" evidence="3">
    <location>
        <begin position="1146"/>
        <end position="1187"/>
    </location>
</feature>
<dbReference type="SUPFAM" id="SSF52540">
    <property type="entry name" value="P-loop containing nucleoside triphosphate hydrolases"/>
    <property type="match status" value="1"/>
</dbReference>
<evidence type="ECO:0000313" key="6">
    <source>
        <dbReference type="EMBL" id="KIM77511.1"/>
    </source>
</evidence>
<dbReference type="InterPro" id="IPR056884">
    <property type="entry name" value="NPHP3-like_N"/>
</dbReference>
<accession>A0A0C3FCJ2</accession>
<dbReference type="STRING" id="765440.A0A0C3FCJ2"/>
<dbReference type="CDD" id="cd00200">
    <property type="entry name" value="WD40"/>
    <property type="match status" value="2"/>
</dbReference>
<feature type="repeat" description="WD" evidence="3">
    <location>
        <begin position="1189"/>
        <end position="1221"/>
    </location>
</feature>
<dbReference type="PROSITE" id="PS50294">
    <property type="entry name" value="WD_REPEATS_REGION"/>
    <property type="match status" value="13"/>
</dbReference>
<dbReference type="SMART" id="SM00320">
    <property type="entry name" value="WD40"/>
    <property type="match status" value="13"/>
</dbReference>
<feature type="repeat" description="WD" evidence="3">
    <location>
        <begin position="1485"/>
        <end position="1526"/>
    </location>
</feature>
<proteinExistence type="predicted"/>
<dbReference type="InterPro" id="IPR035892">
    <property type="entry name" value="C2_domain_sf"/>
</dbReference>
<dbReference type="InterPro" id="IPR020472">
    <property type="entry name" value="WD40_PAC1"/>
</dbReference>
<organism evidence="6 7">
    <name type="scientific">Piloderma croceum (strain F 1598)</name>
    <dbReference type="NCBI Taxonomy" id="765440"/>
    <lineage>
        <taxon>Eukaryota</taxon>
        <taxon>Fungi</taxon>
        <taxon>Dikarya</taxon>
        <taxon>Basidiomycota</taxon>
        <taxon>Agaricomycotina</taxon>
        <taxon>Agaricomycetes</taxon>
        <taxon>Agaricomycetidae</taxon>
        <taxon>Atheliales</taxon>
        <taxon>Atheliaceae</taxon>
        <taxon>Piloderma</taxon>
    </lineage>
</organism>
<dbReference type="GO" id="GO:0035097">
    <property type="term" value="C:histone methyltransferase complex"/>
    <property type="evidence" value="ECO:0007669"/>
    <property type="project" value="UniProtKB-ARBA"/>
</dbReference>
<dbReference type="SUPFAM" id="SSF49562">
    <property type="entry name" value="C2 domain (Calcium/lipid-binding domain, CaLB)"/>
    <property type="match status" value="1"/>
</dbReference>
<sequence length="1634" mass="180057">MSTVISPGSSATQAISVVNIKGIKCQQLPGVGWPKRQGNFYVKLMLDGHFKHKTIVARGNPAAWTESFYIGVIDSSVFECRIYAHHTIGSDDFIGGTSDRIEVLLAEGATGVVTRKIGKSNAHKDIHKTSISIEFLIVAINMPASAASMNLNQAVEQGKIAFNVMKTAPSSLGRIQEANNISTAVIGNANSVAGAWDPFIEKLKIFTDIMDQISGVHPYANMAWSILSAVHKIIITQNDRDNYVGRLVEVMDDVYSFVQEAEPIKKVESNLRIIELIEEQTTECAYFIRDYAMNTNFWTRTLKNSFGSTVDSAIKNYEDRFKELKTALQDRATLQTRFTVSRILDNLQILTMDFDLSDMLYAKGARFDPAKGCLPGTRKDIINEICEWVNNPNGKDVPRIFLLTGVAGSGKSAIAHTIARLFNQLERLGSSYCFDRADQVNRRPSNLFVTIALDIAHLDCHWKTSLCHVVKGNRSLRTTLSATEQFESFILEPARALTTIGPIVLVIDAVDESGDEASRKAIIDILAKRVSDLPLNFRVLITARPEQDIVDAFDNNRHGHVFRKRMDSIDDVSNETDLTIFIEAQLSDIRSLELEWPNKRWCRMLIESSGGHFQWAFTACRAIKDHRGALRPTERLSRFLSSARGLDELYSEVLGQAFDVEDFVSMSRFKLVMGRILATKEPLSISAHSELRDDDDPADLVELVVSLLGSLMSGVNQQDVPLRALHTSFLDFLTDGSRSKSYFVNPSQHNRSLALSSLRVMESELRFNICGLETSNLRNANVPNLAARLEKFITPHLSYGCRFWTNHLLATAYDPQILYTINDFLHSRLLYWLEVMSFVNGISIASRMLLSLLEWNQNENEDMASFVKDAIRFVAVFGPPISQSVPHIYLSAIPFAPKKSLVAQQYLPQLTNTLCLKMGSIDNWPVGIAVFEGHTDEVRSCALSQDSKHIVSCSSDKTIRVWDAESGVIVVGPLQGHTDVVNCVSFSPDGRRIVSGSSDRTIRIWDAENGDVIRGPLKGHKHRINSVAFSPGGKRIVSGSDDWTIRIWDVETGKSIMGPLRGHADSVISIAFSPDGTRIVSGSNDWTIRFWDAETGTVVVGPLKGHTYPVRCVAFSHDGKRVVSGANDETILVWNAQTGDIVLGPLLGHAETVDCVAFSPDGKRIVSGSFDRTIRIWDAETGALVMEPLEGHTYTVNSVTFTQDGKRIVSCANDRTIRIWDAEPRDIIGHLGGHTDWVEAAVFSRDGKRIVSGSWDKTVRVWDAETGDAMGSLQGHTDYVNCVAFSQDRKHIVSGSDDKTIRVWSADTGDTIVGPLATSSVNSVVFSPDGKHILAGTFDDRIRIWDIESGAVVVGPLQGRVPAFSQDGKRIVSSEPLDTGSRIIHIWDAETGNKLVGPLQGHTDVVTSIAFSHDNKCIVSSSSDLTIRVWDADNGSLVLGPLHGHTDVVTSVAFSPDSTHIVSASHDQTIRIWDAETGNVVIGPLEGHTYIILSVAFSQDGKRVVSGSSDHTIRVWDVENRDIIIGPLEGHTGSVTSSDDRKCVVPSGDAIIPVSSVFDDSPETKFGDSSQLDGGWILDSSSALLFWVPHWNRTGLWRPRNSLVIGGGAGGLSTRLDLRNFVHGDSWWQCAPNL</sequence>
<dbReference type="PANTHER" id="PTHR44129">
    <property type="entry name" value="WD REPEAT-CONTAINING PROTEIN POP1"/>
    <property type="match status" value="1"/>
</dbReference>
<dbReference type="InterPro" id="IPR036322">
    <property type="entry name" value="WD40_repeat_dom_sf"/>
</dbReference>
<feature type="repeat" description="WD" evidence="3">
    <location>
        <begin position="1273"/>
        <end position="1314"/>
    </location>
</feature>